<evidence type="ECO:0000259" key="4">
    <source>
        <dbReference type="PROSITE" id="PS51192"/>
    </source>
</evidence>
<dbReference type="InterPro" id="IPR011545">
    <property type="entry name" value="DEAD/DEAH_box_helicase_dom"/>
</dbReference>
<keyword evidence="7" id="KW-1185">Reference proteome</keyword>
<accession>B8IW51</accession>
<keyword evidence="2" id="KW-0067">ATP-binding</keyword>
<evidence type="ECO:0000256" key="1">
    <source>
        <dbReference type="ARBA" id="ARBA00022741"/>
    </source>
</evidence>
<dbReference type="PROSITE" id="PS51192">
    <property type="entry name" value="HELICASE_ATP_BIND_1"/>
    <property type="match status" value="1"/>
</dbReference>
<geneLocation type="plasmid" evidence="6 7">
    <name>pMNOD01</name>
</geneLocation>
<dbReference type="GO" id="GO:0004386">
    <property type="term" value="F:helicase activity"/>
    <property type="evidence" value="ECO:0007669"/>
    <property type="project" value="UniProtKB-KW"/>
</dbReference>
<protein>
    <submittedName>
        <fullName evidence="6">DEAD/DEAH box helicase domain protein</fullName>
    </submittedName>
</protein>
<keyword evidence="6" id="KW-0378">Hydrolase</keyword>
<dbReference type="OrthoDB" id="9815222at2"/>
<evidence type="ECO:0000256" key="3">
    <source>
        <dbReference type="SAM" id="MobiDB-lite"/>
    </source>
</evidence>
<dbReference type="SMART" id="SM00487">
    <property type="entry name" value="DEXDc"/>
    <property type="match status" value="1"/>
</dbReference>
<sequence>MTRQVELPVAAGRAEEASRAFDRLAEPVRRWIWQQGWSTLRDVQERAVPAILAGGDVILAARTAAGKTEAAFLPLLSRVLPKRDGGRPGFSLLYVSPLKALINDQFRRLESLLEACDMPLHRWHGDVSADAKRRARERPQGVVLITPESLEATLVRRGREAPRLFGALDAIVIDELHAFIGTERGRQLQSVLSRIEACAGRDRIDRVGLSATLGDMDLAREALRPGASDAVTLVESQEGGTELLLQIRGYERPLRQPTAPPKDRLQQPSGPGPNEEREAASAVPDLCAVEAIQTASLVEEPVARHLFEVLRGRRNLLFAGSRQNVEIYTDRLRALSEAARLPNEFFAHHGNLSRAERETVELRLREDARPTTAVATTTLELGIDIGDVESVAQIGPGWSVSSLRQRLGRSGRRPGKPAVLRIYVIEDEAGPTLHPADRLRLDLVQAVAMVELLLERWCEPPRTRGLHLSTLVHQTLALIVQTGGLRPGTAWQLLCEHGPFRNVSRDLFVEVLRSMARPEAELVEMSPDGLLMLGPRGERLTAGHDFFAVFQSPEEYRIVEGSRPLGTVPLDTTLAPGQTIIFAGRRWCIETVDERAKVVVVIPTNAALPPRFDGSGAGLHDRVAAAMRACLSGTHVPPFLDAGARTLLGQARDAFFAFGLDRGSIVEVEGDCVIFPWAGSPKLETLTLALRTRHFQASPFQHVIEVRDCSARNLRAALAEIAGSPPPDGHELARFAVKPMREKYDAYLTEALLVQAMTVERLEAQALPGIARLVLDPPFSSGP</sequence>
<dbReference type="InterPro" id="IPR014001">
    <property type="entry name" value="Helicase_ATP-bd"/>
</dbReference>
<dbReference type="PANTHER" id="PTHR47962">
    <property type="entry name" value="ATP-DEPENDENT HELICASE LHR-RELATED-RELATED"/>
    <property type="match status" value="1"/>
</dbReference>
<dbReference type="Proteomes" id="UP000008207">
    <property type="component" value="Plasmid pMNOD01"/>
</dbReference>
<dbReference type="Pfam" id="PF00270">
    <property type="entry name" value="DEAD"/>
    <property type="match status" value="1"/>
</dbReference>
<dbReference type="Pfam" id="PF00271">
    <property type="entry name" value="Helicase_C"/>
    <property type="match status" value="1"/>
</dbReference>
<evidence type="ECO:0000313" key="6">
    <source>
        <dbReference type="EMBL" id="ACL62641.1"/>
    </source>
</evidence>
<dbReference type="EMBL" id="CP001350">
    <property type="protein sequence ID" value="ACL62641.1"/>
    <property type="molecule type" value="Genomic_DNA"/>
</dbReference>
<dbReference type="KEGG" id="mno:Mnod_8552"/>
<dbReference type="SMART" id="SM00490">
    <property type="entry name" value="HELICc"/>
    <property type="match status" value="1"/>
</dbReference>
<evidence type="ECO:0000256" key="2">
    <source>
        <dbReference type="ARBA" id="ARBA00022840"/>
    </source>
</evidence>
<dbReference type="RefSeq" id="WP_015934178.1">
    <property type="nucleotide sequence ID" value="NC_011892.1"/>
</dbReference>
<dbReference type="InterPro" id="IPR027417">
    <property type="entry name" value="P-loop_NTPase"/>
</dbReference>
<dbReference type="Gene3D" id="3.40.50.300">
    <property type="entry name" value="P-loop containing nucleotide triphosphate hydrolases"/>
    <property type="match status" value="2"/>
</dbReference>
<feature type="region of interest" description="Disordered" evidence="3">
    <location>
        <begin position="252"/>
        <end position="281"/>
    </location>
</feature>
<keyword evidence="1" id="KW-0547">Nucleotide-binding</keyword>
<dbReference type="SUPFAM" id="SSF52540">
    <property type="entry name" value="P-loop containing nucleoside triphosphate hydrolases"/>
    <property type="match status" value="1"/>
</dbReference>
<dbReference type="PANTHER" id="PTHR47962:SF5">
    <property type="entry name" value="ATP-DEPENDENT HELICASE LHR-RELATED"/>
    <property type="match status" value="1"/>
</dbReference>
<gene>
    <name evidence="6" type="ordered locus">Mnod_8552</name>
</gene>
<dbReference type="GO" id="GO:0005524">
    <property type="term" value="F:ATP binding"/>
    <property type="evidence" value="ECO:0007669"/>
    <property type="project" value="UniProtKB-KW"/>
</dbReference>
<organism evidence="6 7">
    <name type="scientific">Methylobacterium nodulans (strain LMG 21967 / CNCM I-2342 / ORS 2060)</name>
    <dbReference type="NCBI Taxonomy" id="460265"/>
    <lineage>
        <taxon>Bacteria</taxon>
        <taxon>Pseudomonadati</taxon>
        <taxon>Pseudomonadota</taxon>
        <taxon>Alphaproteobacteria</taxon>
        <taxon>Hyphomicrobiales</taxon>
        <taxon>Methylobacteriaceae</taxon>
        <taxon>Methylobacterium</taxon>
    </lineage>
</organism>
<reference evidence="7" key="1">
    <citation type="submission" date="2009-01" db="EMBL/GenBank/DDBJ databases">
        <title>Complete sequence of plasmid 1 of Methylobacterium nodulans ORS 2060.</title>
        <authorList>
            <consortium name="US DOE Joint Genome Institute"/>
            <person name="Lucas S."/>
            <person name="Copeland A."/>
            <person name="Lapidus A."/>
            <person name="Glavina del Rio T."/>
            <person name="Dalin E."/>
            <person name="Tice H."/>
            <person name="Bruce D."/>
            <person name="Goodwin L."/>
            <person name="Pitluck S."/>
            <person name="Sims D."/>
            <person name="Brettin T."/>
            <person name="Detter J.C."/>
            <person name="Han C."/>
            <person name="Larimer F."/>
            <person name="Land M."/>
            <person name="Hauser L."/>
            <person name="Kyrpides N."/>
            <person name="Ivanova N."/>
            <person name="Marx C.J."/>
            <person name="Richardson P."/>
        </authorList>
    </citation>
    <scope>NUCLEOTIDE SEQUENCE [LARGE SCALE GENOMIC DNA]</scope>
    <source>
        <strain evidence="7">LMG 21967 / CNCM I-2342 / ORS 2060</strain>
        <plasmid evidence="7">Plasmid pMNOD01</plasmid>
    </source>
</reference>
<dbReference type="PROSITE" id="PS51194">
    <property type="entry name" value="HELICASE_CTER"/>
    <property type="match status" value="1"/>
</dbReference>
<dbReference type="GO" id="GO:0016887">
    <property type="term" value="F:ATP hydrolysis activity"/>
    <property type="evidence" value="ECO:0007669"/>
    <property type="project" value="TreeGrafter"/>
</dbReference>
<dbReference type="HOGENOM" id="CLU_002025_2_1_5"/>
<evidence type="ECO:0000259" key="5">
    <source>
        <dbReference type="PROSITE" id="PS51194"/>
    </source>
</evidence>
<dbReference type="InterPro" id="IPR001650">
    <property type="entry name" value="Helicase_C-like"/>
</dbReference>
<feature type="domain" description="Helicase ATP-binding" evidence="4">
    <location>
        <begin position="48"/>
        <end position="215"/>
    </location>
</feature>
<keyword evidence="6" id="KW-0614">Plasmid</keyword>
<proteinExistence type="predicted"/>
<name>B8IW51_METNO</name>
<dbReference type="InterPro" id="IPR052511">
    <property type="entry name" value="ATP-dep_Helicase"/>
</dbReference>
<dbReference type="GO" id="GO:0003677">
    <property type="term" value="F:DNA binding"/>
    <property type="evidence" value="ECO:0007669"/>
    <property type="project" value="TreeGrafter"/>
</dbReference>
<evidence type="ECO:0000313" key="7">
    <source>
        <dbReference type="Proteomes" id="UP000008207"/>
    </source>
</evidence>
<feature type="domain" description="Helicase C-terminal" evidence="5">
    <location>
        <begin position="301"/>
        <end position="455"/>
    </location>
</feature>
<dbReference type="AlphaFoldDB" id="B8IW51"/>
<keyword evidence="6" id="KW-0347">Helicase</keyword>